<proteinExistence type="predicted"/>
<reference evidence="1 2" key="1">
    <citation type="journal article" date="2015" name="Genome Announc.">
        <title>Expanding the biotechnology potential of lactobacilli through comparative genomics of 213 strains and associated genera.</title>
        <authorList>
            <person name="Sun Z."/>
            <person name="Harris H.M."/>
            <person name="McCann A."/>
            <person name="Guo C."/>
            <person name="Argimon S."/>
            <person name="Zhang W."/>
            <person name="Yang X."/>
            <person name="Jeffery I.B."/>
            <person name="Cooney J.C."/>
            <person name="Kagawa T.F."/>
            <person name="Liu W."/>
            <person name="Song Y."/>
            <person name="Salvetti E."/>
            <person name="Wrobel A."/>
            <person name="Rasinkangas P."/>
            <person name="Parkhill J."/>
            <person name="Rea M.C."/>
            <person name="O'Sullivan O."/>
            <person name="Ritari J."/>
            <person name="Douillard F.P."/>
            <person name="Paul Ross R."/>
            <person name="Yang R."/>
            <person name="Briner A.E."/>
            <person name="Felis G.E."/>
            <person name="de Vos W.M."/>
            <person name="Barrangou R."/>
            <person name="Klaenhammer T.R."/>
            <person name="Caufield P.W."/>
            <person name="Cui Y."/>
            <person name="Zhang H."/>
            <person name="O'Toole P.W."/>
        </authorList>
    </citation>
    <scope>NUCLEOTIDE SEQUENCE [LARGE SCALE GENOMIC DNA]</scope>
    <source>
        <strain evidence="1 2">LMG 26013</strain>
    </source>
</reference>
<dbReference type="RefSeq" id="WP_057706715.1">
    <property type="nucleotide sequence ID" value="NZ_OY725316.1"/>
</dbReference>
<evidence type="ECO:0000313" key="2">
    <source>
        <dbReference type="Proteomes" id="UP000051783"/>
    </source>
</evidence>
<organism evidence="1 2">
    <name type="scientific">Lactiplantibacillus xiangfangensis</name>
    <dbReference type="NCBI Taxonomy" id="942150"/>
    <lineage>
        <taxon>Bacteria</taxon>
        <taxon>Bacillati</taxon>
        <taxon>Bacillota</taxon>
        <taxon>Bacilli</taxon>
        <taxon>Lactobacillales</taxon>
        <taxon>Lactobacillaceae</taxon>
        <taxon>Lactiplantibacillus</taxon>
    </lineage>
</organism>
<dbReference type="AlphaFoldDB" id="A0A0R2M700"/>
<comment type="caution">
    <text evidence="1">The sequence shown here is derived from an EMBL/GenBank/DDBJ whole genome shotgun (WGS) entry which is preliminary data.</text>
</comment>
<keyword evidence="2" id="KW-1185">Reference proteome</keyword>
<dbReference type="PATRIC" id="fig|942150.3.peg.100"/>
<sequence>MFYNNAQIYILTFNLWKKIISQLKVEKSKTAINTVTVAMVIPKLSAPSGGTVVAEVRSAPARLADKKHLPILPTQHTKTTRLRSKQMNYFDLDNHMSSVATGFTHK</sequence>
<accession>A0A0R2M700</accession>
<name>A0A0R2M700_9LACO</name>
<dbReference type="EMBL" id="JQCL01000068">
    <property type="protein sequence ID" value="KRO09669.1"/>
    <property type="molecule type" value="Genomic_DNA"/>
</dbReference>
<protein>
    <submittedName>
        <fullName evidence="1">Uncharacterized protein</fullName>
    </submittedName>
</protein>
<dbReference type="Proteomes" id="UP000051783">
    <property type="component" value="Unassembled WGS sequence"/>
</dbReference>
<gene>
    <name evidence="1" type="ORF">IV64_GL000095</name>
</gene>
<evidence type="ECO:0000313" key="1">
    <source>
        <dbReference type="EMBL" id="KRO09669.1"/>
    </source>
</evidence>